<feature type="transmembrane region" description="Helical" evidence="10">
    <location>
        <begin position="292"/>
        <end position="312"/>
    </location>
</feature>
<keyword evidence="6 11" id="KW-0175">Coiled coil</keyword>
<keyword evidence="7 10" id="KW-0496">Mitochondrion</keyword>
<evidence type="ECO:0000256" key="2">
    <source>
        <dbReference type="ARBA" id="ARBA00022692"/>
    </source>
</evidence>
<dbReference type="PANTHER" id="PTHR31961:SF3">
    <property type="entry name" value="SENSITIVE TO HIGH EXPRESSION PROTEIN 9, MITOCHONDRIAL"/>
    <property type="match status" value="1"/>
</dbReference>
<name>A0A6A6IEJ4_9PLEO</name>
<evidence type="ECO:0000256" key="12">
    <source>
        <dbReference type="SAM" id="MobiDB-lite"/>
    </source>
</evidence>
<evidence type="ECO:0000313" key="14">
    <source>
        <dbReference type="Proteomes" id="UP000800094"/>
    </source>
</evidence>
<keyword evidence="2 10" id="KW-0812">Transmembrane</keyword>
<dbReference type="Pfam" id="PF05546">
    <property type="entry name" value="She9_MDM33"/>
    <property type="match status" value="1"/>
</dbReference>
<feature type="compositionally biased region" description="Basic and acidic residues" evidence="12">
    <location>
        <begin position="80"/>
        <end position="97"/>
    </location>
</feature>
<comment type="similarity">
    <text evidence="1 10">Belongs to the SHE9 family.</text>
</comment>
<comment type="subcellular location">
    <subcellularLocation>
        <location evidence="10">Mitochondrion inner membrane</location>
        <topology evidence="10">Multi-pass membrane protein</topology>
    </subcellularLocation>
</comment>
<reference evidence="13" key="1">
    <citation type="journal article" date="2020" name="Stud. Mycol.">
        <title>101 Dothideomycetes genomes: a test case for predicting lifestyles and emergence of pathogens.</title>
        <authorList>
            <person name="Haridas S."/>
            <person name="Albert R."/>
            <person name="Binder M."/>
            <person name="Bloem J."/>
            <person name="Labutti K."/>
            <person name="Salamov A."/>
            <person name="Andreopoulos B."/>
            <person name="Baker S."/>
            <person name="Barry K."/>
            <person name="Bills G."/>
            <person name="Bluhm B."/>
            <person name="Cannon C."/>
            <person name="Castanera R."/>
            <person name="Culley D."/>
            <person name="Daum C."/>
            <person name="Ezra D."/>
            <person name="Gonzalez J."/>
            <person name="Henrissat B."/>
            <person name="Kuo A."/>
            <person name="Liang C."/>
            <person name="Lipzen A."/>
            <person name="Lutzoni F."/>
            <person name="Magnuson J."/>
            <person name="Mondo S."/>
            <person name="Nolan M."/>
            <person name="Ohm R."/>
            <person name="Pangilinan J."/>
            <person name="Park H.-J."/>
            <person name="Ramirez L."/>
            <person name="Alfaro M."/>
            <person name="Sun H."/>
            <person name="Tritt A."/>
            <person name="Yoshinaga Y."/>
            <person name="Zwiers L.-H."/>
            <person name="Turgeon B."/>
            <person name="Goodwin S."/>
            <person name="Spatafora J."/>
            <person name="Crous P."/>
            <person name="Grigoriev I."/>
        </authorList>
    </citation>
    <scope>NUCLEOTIDE SEQUENCE</scope>
    <source>
        <strain evidence="13">CBS 122368</strain>
    </source>
</reference>
<evidence type="ECO:0000256" key="8">
    <source>
        <dbReference type="ARBA" id="ARBA00023136"/>
    </source>
</evidence>
<evidence type="ECO:0000256" key="10">
    <source>
        <dbReference type="RuleBase" id="RU364128"/>
    </source>
</evidence>
<dbReference type="EMBL" id="ML987195">
    <property type="protein sequence ID" value="KAF2248831.1"/>
    <property type="molecule type" value="Genomic_DNA"/>
</dbReference>
<evidence type="ECO:0000256" key="4">
    <source>
        <dbReference type="ARBA" id="ARBA00022946"/>
    </source>
</evidence>
<sequence>MRPLLQHASRSIFANARSIAPSHSSTAVPSVRNFIWSASSTPSICIQCRFRASIAIPQKHPRQPNSQSSAPLHRRFHQTPNEERRPPDEKEPSDRKPSPNVDEPSRDANASSKHEPIVDNIARVPAEDLPSHREAQRWDFSKRLTGLMDELLPKLAVVTQKVNTYTGTDYSGIEALRMEIKDQEKLVKARRAAIEEAKQALDAAHSQQASSQKEVVALLERKHSWSATDLERYMSLIRSEHVNDQAVREAKEAVTAAENALEEARSQLEKRERAQYHEEQIWSDTIRRNSTWVTFGLMGFNIFLLLASLVVIEPWRRRRMVREIKTTLEAHKGAVEPTAATEYQPTAPIADIKAEIDRVVEPIEGSAEVVRETEPFVSVTPTEGRLEAAVEESVKFQAKVPDTSTEPAVPGAAPIMSEGMIPQEAINIEEEVKAATPLESWRHRVAAAALDLISERTISIRRVDFTTAVLESAALGAIISAAVFALLRPR</sequence>
<proteinExistence type="inferred from homology"/>
<evidence type="ECO:0000256" key="7">
    <source>
        <dbReference type="ARBA" id="ARBA00023128"/>
    </source>
</evidence>
<dbReference type="InterPro" id="IPR008839">
    <property type="entry name" value="MDM33_fungi"/>
</dbReference>
<dbReference type="OrthoDB" id="5595506at2759"/>
<protein>
    <recommendedName>
        <fullName evidence="10">Sensitive to high expression protein 9, mitochondrial</fullName>
    </recommendedName>
</protein>
<keyword evidence="3 10" id="KW-0999">Mitochondrion inner membrane</keyword>
<evidence type="ECO:0000256" key="6">
    <source>
        <dbReference type="ARBA" id="ARBA00023054"/>
    </source>
</evidence>
<organism evidence="13 14">
    <name type="scientific">Trematosphaeria pertusa</name>
    <dbReference type="NCBI Taxonomy" id="390896"/>
    <lineage>
        <taxon>Eukaryota</taxon>
        <taxon>Fungi</taxon>
        <taxon>Dikarya</taxon>
        <taxon>Ascomycota</taxon>
        <taxon>Pezizomycotina</taxon>
        <taxon>Dothideomycetes</taxon>
        <taxon>Pleosporomycetidae</taxon>
        <taxon>Pleosporales</taxon>
        <taxon>Massarineae</taxon>
        <taxon>Trematosphaeriaceae</taxon>
        <taxon>Trematosphaeria</taxon>
    </lineage>
</organism>
<comment type="function">
    <text evidence="9">Required for the maintenance of the structure of the mitochondrial inner membrane. Involved in mitochondrial morphology. Causes growth arrest when highly overexpressed.</text>
</comment>
<dbReference type="Proteomes" id="UP000800094">
    <property type="component" value="Unassembled WGS sequence"/>
</dbReference>
<evidence type="ECO:0000256" key="11">
    <source>
        <dbReference type="SAM" id="Coils"/>
    </source>
</evidence>
<keyword evidence="5 10" id="KW-1133">Transmembrane helix</keyword>
<dbReference type="GO" id="GO:0005743">
    <property type="term" value="C:mitochondrial inner membrane"/>
    <property type="evidence" value="ECO:0007669"/>
    <property type="project" value="UniProtKB-SubCell"/>
</dbReference>
<evidence type="ECO:0000256" key="1">
    <source>
        <dbReference type="ARBA" id="ARBA00007472"/>
    </source>
</evidence>
<gene>
    <name evidence="13" type="ORF">BU26DRAFT_519037</name>
</gene>
<dbReference type="RefSeq" id="XP_033683835.1">
    <property type="nucleotide sequence ID" value="XM_033828956.1"/>
</dbReference>
<accession>A0A6A6IEJ4</accession>
<evidence type="ECO:0000256" key="9">
    <source>
        <dbReference type="ARBA" id="ARBA00024807"/>
    </source>
</evidence>
<evidence type="ECO:0000256" key="3">
    <source>
        <dbReference type="ARBA" id="ARBA00022792"/>
    </source>
</evidence>
<dbReference type="AlphaFoldDB" id="A0A6A6IEJ4"/>
<dbReference type="GeneID" id="54582286"/>
<evidence type="ECO:0000313" key="13">
    <source>
        <dbReference type="EMBL" id="KAF2248831.1"/>
    </source>
</evidence>
<feature type="coiled-coil region" evidence="11">
    <location>
        <begin position="243"/>
        <end position="274"/>
    </location>
</feature>
<keyword evidence="8 10" id="KW-0472">Membrane</keyword>
<feature type="region of interest" description="Disordered" evidence="12">
    <location>
        <begin position="59"/>
        <end position="131"/>
    </location>
</feature>
<dbReference type="GO" id="GO:0007007">
    <property type="term" value="P:inner mitochondrial membrane organization"/>
    <property type="evidence" value="ECO:0007669"/>
    <property type="project" value="TreeGrafter"/>
</dbReference>
<keyword evidence="4 10" id="KW-0809">Transit peptide</keyword>
<comment type="subunit">
    <text evidence="10">Homooligomer.</text>
</comment>
<keyword evidence="14" id="KW-1185">Reference proteome</keyword>
<feature type="transmembrane region" description="Helical" evidence="10">
    <location>
        <begin position="465"/>
        <end position="487"/>
    </location>
</feature>
<dbReference type="PANTHER" id="PTHR31961">
    <property type="entry name" value="SENSITIVE TO HIGH EXPRESSION PROTEIN 9, MITOCHONDRIAL"/>
    <property type="match status" value="1"/>
</dbReference>
<evidence type="ECO:0000256" key="5">
    <source>
        <dbReference type="ARBA" id="ARBA00022989"/>
    </source>
</evidence>
<feature type="coiled-coil region" evidence="11">
    <location>
        <begin position="180"/>
        <end position="214"/>
    </location>
</feature>